<dbReference type="HOGENOM" id="CLU_1349586_0_0_1"/>
<dbReference type="VEuPathDB" id="FungiDB:SCHCODRAFT_02682144"/>
<dbReference type="OrthoDB" id="2973286at2759"/>
<dbReference type="KEGG" id="scm:SCHCO_02682144"/>
<organism evidence="3">
    <name type="scientific">Schizophyllum commune (strain H4-8 / FGSC 9210)</name>
    <name type="common">Split gill fungus</name>
    <dbReference type="NCBI Taxonomy" id="578458"/>
    <lineage>
        <taxon>Eukaryota</taxon>
        <taxon>Fungi</taxon>
        <taxon>Dikarya</taxon>
        <taxon>Basidiomycota</taxon>
        <taxon>Agaricomycotina</taxon>
        <taxon>Agaricomycetes</taxon>
        <taxon>Agaricomycetidae</taxon>
        <taxon>Agaricales</taxon>
        <taxon>Schizophyllaceae</taxon>
        <taxon>Schizophyllum</taxon>
    </lineage>
</organism>
<evidence type="ECO:0000256" key="1">
    <source>
        <dbReference type="SAM" id="MobiDB-lite"/>
    </source>
</evidence>
<gene>
    <name evidence="2" type="ORF">SCHCODRAFT_106255</name>
</gene>
<protein>
    <submittedName>
        <fullName evidence="2">Uncharacterized protein</fullName>
    </submittedName>
</protein>
<dbReference type="AlphaFoldDB" id="D8PUA3"/>
<name>D8PUA3_SCHCM</name>
<feature type="region of interest" description="Disordered" evidence="1">
    <location>
        <begin position="67"/>
        <end position="137"/>
    </location>
</feature>
<feature type="compositionally biased region" description="Low complexity" evidence="1">
    <location>
        <begin position="158"/>
        <end position="174"/>
    </location>
</feature>
<keyword evidence="3" id="KW-1185">Reference proteome</keyword>
<dbReference type="Proteomes" id="UP000007431">
    <property type="component" value="Unassembled WGS sequence"/>
</dbReference>
<accession>D8PUA3</accession>
<feature type="compositionally biased region" description="Basic and acidic residues" evidence="1">
    <location>
        <begin position="96"/>
        <end position="115"/>
    </location>
</feature>
<sequence>MASLMTTWLSPRVCSCAKAASFPRAAAALHTSAPIYRRKGPAASNDKITEVRQSFVRDTLPHHAVLEDGTTQPMEPADRDEDGLYTKGVFRRRSTRASEQDWRQRRGTWDHELRNRGVFTQPAPEAASRSPHTSKRQWGKDLVDLHMDLQLDDLLNTYNSKSSSASGKRSAQRQQNHPGNAHDDRDPGMRLGPNPFTRLRSTR</sequence>
<evidence type="ECO:0000313" key="3">
    <source>
        <dbReference type="Proteomes" id="UP000007431"/>
    </source>
</evidence>
<dbReference type="InParanoid" id="D8PUA3"/>
<dbReference type="EMBL" id="GL377303">
    <property type="protein sequence ID" value="EFJ00591.1"/>
    <property type="molecule type" value="Genomic_DNA"/>
</dbReference>
<evidence type="ECO:0000313" key="2">
    <source>
        <dbReference type="EMBL" id="EFJ00591.1"/>
    </source>
</evidence>
<proteinExistence type="predicted"/>
<reference evidence="2 3" key="1">
    <citation type="journal article" date="2010" name="Nat. Biotechnol.">
        <title>Genome sequence of the model mushroom Schizophyllum commune.</title>
        <authorList>
            <person name="Ohm R.A."/>
            <person name="de Jong J.F."/>
            <person name="Lugones L.G."/>
            <person name="Aerts A."/>
            <person name="Kothe E."/>
            <person name="Stajich J.E."/>
            <person name="de Vries R.P."/>
            <person name="Record E."/>
            <person name="Levasseur A."/>
            <person name="Baker S.E."/>
            <person name="Bartholomew K.A."/>
            <person name="Coutinho P.M."/>
            <person name="Erdmann S."/>
            <person name="Fowler T.J."/>
            <person name="Gathman A.C."/>
            <person name="Lombard V."/>
            <person name="Henrissat B."/>
            <person name="Knabe N."/>
            <person name="Kuees U."/>
            <person name="Lilly W.W."/>
            <person name="Lindquist E."/>
            <person name="Lucas S."/>
            <person name="Magnuson J.K."/>
            <person name="Piumi F."/>
            <person name="Raudaskoski M."/>
            <person name="Salamov A."/>
            <person name="Schmutz J."/>
            <person name="Schwarze F.W.M.R."/>
            <person name="vanKuyk P.A."/>
            <person name="Horton J.S."/>
            <person name="Grigoriev I.V."/>
            <person name="Woesten H.A.B."/>
        </authorList>
    </citation>
    <scope>NUCLEOTIDE SEQUENCE [LARGE SCALE GENOMIC DNA]</scope>
    <source>
        <strain evidence="3">H4-8 / FGSC 9210</strain>
    </source>
</reference>
<dbReference type="RefSeq" id="XP_003035493.1">
    <property type="nucleotide sequence ID" value="XM_003035447.1"/>
</dbReference>
<feature type="region of interest" description="Disordered" evidence="1">
    <location>
        <begin position="158"/>
        <end position="203"/>
    </location>
</feature>
<dbReference type="GeneID" id="9594923"/>
<feature type="non-terminal residue" evidence="2">
    <location>
        <position position="203"/>
    </location>
</feature>